<evidence type="ECO:0000256" key="6">
    <source>
        <dbReference type="SAM" id="Phobius"/>
    </source>
</evidence>
<name>A0A6A6DNK3_9PEZI</name>
<evidence type="ECO:0000256" key="5">
    <source>
        <dbReference type="ARBA" id="ARBA00023136"/>
    </source>
</evidence>
<feature type="transmembrane region" description="Helical" evidence="6">
    <location>
        <begin position="261"/>
        <end position="286"/>
    </location>
</feature>
<dbReference type="OrthoDB" id="3257095at2759"/>
<feature type="transmembrane region" description="Helical" evidence="6">
    <location>
        <begin position="105"/>
        <end position="132"/>
    </location>
</feature>
<dbReference type="Proteomes" id="UP000800200">
    <property type="component" value="Unassembled WGS sequence"/>
</dbReference>
<comment type="subcellular location">
    <subcellularLocation>
        <location evidence="1">Membrane</location>
        <topology evidence="1">Multi-pass membrane protein</topology>
    </subcellularLocation>
</comment>
<feature type="transmembrane region" description="Helical" evidence="6">
    <location>
        <begin position="183"/>
        <end position="203"/>
    </location>
</feature>
<reference evidence="7" key="1">
    <citation type="journal article" date="2020" name="Stud. Mycol.">
        <title>101 Dothideomycetes genomes: a test case for predicting lifestyles and emergence of pathogens.</title>
        <authorList>
            <person name="Haridas S."/>
            <person name="Albert R."/>
            <person name="Binder M."/>
            <person name="Bloem J."/>
            <person name="Labutti K."/>
            <person name="Salamov A."/>
            <person name="Andreopoulos B."/>
            <person name="Baker S."/>
            <person name="Barry K."/>
            <person name="Bills G."/>
            <person name="Bluhm B."/>
            <person name="Cannon C."/>
            <person name="Castanera R."/>
            <person name="Culley D."/>
            <person name="Daum C."/>
            <person name="Ezra D."/>
            <person name="Gonzalez J."/>
            <person name="Henrissat B."/>
            <person name="Kuo A."/>
            <person name="Liang C."/>
            <person name="Lipzen A."/>
            <person name="Lutzoni F."/>
            <person name="Magnuson J."/>
            <person name="Mondo S."/>
            <person name="Nolan M."/>
            <person name="Ohm R."/>
            <person name="Pangilinan J."/>
            <person name="Park H.-J."/>
            <person name="Ramirez L."/>
            <person name="Alfaro M."/>
            <person name="Sun H."/>
            <person name="Tritt A."/>
            <person name="Yoshinaga Y."/>
            <person name="Zwiers L.-H."/>
            <person name="Turgeon B."/>
            <person name="Goodwin S."/>
            <person name="Spatafora J."/>
            <person name="Crous P."/>
            <person name="Grigoriev I."/>
        </authorList>
    </citation>
    <scope>NUCLEOTIDE SEQUENCE</scope>
    <source>
        <strain evidence="7">CBS 207.26</strain>
    </source>
</reference>
<feature type="transmembrane region" description="Helical" evidence="6">
    <location>
        <begin position="223"/>
        <end position="240"/>
    </location>
</feature>
<evidence type="ECO:0000256" key="4">
    <source>
        <dbReference type="ARBA" id="ARBA00022989"/>
    </source>
</evidence>
<keyword evidence="3 6" id="KW-0812">Transmembrane</keyword>
<dbReference type="EMBL" id="ML994662">
    <property type="protein sequence ID" value="KAF2179829.1"/>
    <property type="molecule type" value="Genomic_DNA"/>
</dbReference>
<accession>A0A6A6DNK3</accession>
<dbReference type="PANTHER" id="PTHR45649">
    <property type="entry name" value="AMINO-ACID PERMEASE BAT1"/>
    <property type="match status" value="1"/>
</dbReference>
<organism evidence="7 8">
    <name type="scientific">Zopfia rhizophila CBS 207.26</name>
    <dbReference type="NCBI Taxonomy" id="1314779"/>
    <lineage>
        <taxon>Eukaryota</taxon>
        <taxon>Fungi</taxon>
        <taxon>Dikarya</taxon>
        <taxon>Ascomycota</taxon>
        <taxon>Pezizomycotina</taxon>
        <taxon>Dothideomycetes</taxon>
        <taxon>Dothideomycetes incertae sedis</taxon>
        <taxon>Zopfiaceae</taxon>
        <taxon>Zopfia</taxon>
    </lineage>
</organism>
<dbReference type="GO" id="GO:0016020">
    <property type="term" value="C:membrane"/>
    <property type="evidence" value="ECO:0007669"/>
    <property type="project" value="UniProtKB-SubCell"/>
</dbReference>
<dbReference type="AlphaFoldDB" id="A0A6A6DNK3"/>
<dbReference type="GO" id="GO:0022857">
    <property type="term" value="F:transmembrane transporter activity"/>
    <property type="evidence" value="ECO:0007669"/>
    <property type="project" value="InterPro"/>
</dbReference>
<dbReference type="InterPro" id="IPR002293">
    <property type="entry name" value="AA/rel_permease1"/>
</dbReference>
<keyword evidence="4 6" id="KW-1133">Transmembrane helix</keyword>
<proteinExistence type="predicted"/>
<feature type="transmembrane region" description="Helical" evidence="6">
    <location>
        <begin position="352"/>
        <end position="378"/>
    </location>
</feature>
<feature type="transmembrane region" description="Helical" evidence="6">
    <location>
        <begin position="152"/>
        <end position="171"/>
    </location>
</feature>
<keyword evidence="8" id="KW-1185">Reference proteome</keyword>
<evidence type="ECO:0000256" key="1">
    <source>
        <dbReference type="ARBA" id="ARBA00004141"/>
    </source>
</evidence>
<protein>
    <submittedName>
        <fullName evidence="7">Putative GABA transporter</fullName>
    </submittedName>
</protein>
<gene>
    <name evidence="7" type="ORF">K469DRAFT_741447</name>
</gene>
<evidence type="ECO:0000313" key="8">
    <source>
        <dbReference type="Proteomes" id="UP000800200"/>
    </source>
</evidence>
<feature type="transmembrane region" description="Helical" evidence="6">
    <location>
        <begin position="306"/>
        <end position="332"/>
    </location>
</feature>
<evidence type="ECO:0000313" key="7">
    <source>
        <dbReference type="EMBL" id="KAF2179829.1"/>
    </source>
</evidence>
<feature type="transmembrane region" description="Helical" evidence="6">
    <location>
        <begin position="36"/>
        <end position="52"/>
    </location>
</feature>
<dbReference type="Gene3D" id="1.20.1740.10">
    <property type="entry name" value="Amino acid/polyamine transporter I"/>
    <property type="match status" value="1"/>
</dbReference>
<keyword evidence="2" id="KW-0813">Transport</keyword>
<feature type="transmembrane region" description="Helical" evidence="6">
    <location>
        <begin position="423"/>
        <end position="442"/>
    </location>
</feature>
<sequence length="499" mass="55229">MVKELQLDTLASGKGCERVQLDTVNRLGKKPVLKRNFGFMLMLAFACTVMITREGVLLYTNGGFAGSIYKFILVWQEHYLENLKLTGCSLDHWVSMLAPTTSRKFLSYVIVLRWLTVVGWQAIVASGCYLSASLIQGLMVRYDSTCAPTGWQLMLLYWGVLVVSLSVNTIISRRLPNIEGLILILHTFGFFAILIPITYFVPHGDSQIVFTSFHNGGGWQTDGFSFMIWCVGACFSLLGADSAVHMSEEIRNPAKNIPRAIVGIFSLNGGLGIGMLIAALCCFGGSDRVLNTRTRYPFREIFSQAMGNPAGALTMSAPITILNICPTIFFVVTTSRMTWAFTRDKGTPGWRILNRTTLPIMSITLTMTIAVLTSFIGLGSSHQRPYTSYLIGNTLLLWRHTTDQIKPFSTFDTALTNTPDAEAVLNALGYVYLFTMLFFGFWPSEKNTAAEHMNYSSLMCGVVVIFSVVYYLVGGRKSYTGPVVELNSSHIVELNSTST</sequence>
<evidence type="ECO:0000256" key="2">
    <source>
        <dbReference type="ARBA" id="ARBA00022448"/>
    </source>
</evidence>
<keyword evidence="5 6" id="KW-0472">Membrane</keyword>
<feature type="transmembrane region" description="Helical" evidence="6">
    <location>
        <begin position="454"/>
        <end position="473"/>
    </location>
</feature>
<dbReference type="PANTHER" id="PTHR45649:SF1">
    <property type="entry name" value="TRANSPORTER, PUTATIVE (EUROFUNG)-RELATED"/>
    <property type="match status" value="1"/>
</dbReference>
<evidence type="ECO:0000256" key="3">
    <source>
        <dbReference type="ARBA" id="ARBA00022692"/>
    </source>
</evidence>
<dbReference type="Pfam" id="PF13520">
    <property type="entry name" value="AA_permease_2"/>
    <property type="match status" value="1"/>
</dbReference>